<dbReference type="EMBL" id="JALJOU010000080">
    <property type="protein sequence ID" value="KAK9823031.1"/>
    <property type="molecule type" value="Genomic_DNA"/>
</dbReference>
<protein>
    <recommendedName>
        <fullName evidence="3">Protein kinase domain-containing protein</fullName>
    </recommendedName>
</protein>
<dbReference type="Gene3D" id="1.10.510.10">
    <property type="entry name" value="Transferase(Phosphotransferase) domain 1"/>
    <property type="match status" value="1"/>
</dbReference>
<comment type="caution">
    <text evidence="1">The sequence shown here is derived from an EMBL/GenBank/DDBJ whole genome shotgun (WGS) entry which is preliminary data.</text>
</comment>
<organism evidence="1 2">
    <name type="scientific">Elliptochloris bilobata</name>
    <dbReference type="NCBI Taxonomy" id="381761"/>
    <lineage>
        <taxon>Eukaryota</taxon>
        <taxon>Viridiplantae</taxon>
        <taxon>Chlorophyta</taxon>
        <taxon>core chlorophytes</taxon>
        <taxon>Trebouxiophyceae</taxon>
        <taxon>Trebouxiophyceae incertae sedis</taxon>
        <taxon>Elliptochloris clade</taxon>
        <taxon>Elliptochloris</taxon>
    </lineage>
</organism>
<keyword evidence="2" id="KW-1185">Reference proteome</keyword>
<dbReference type="InterPro" id="IPR011009">
    <property type="entry name" value="Kinase-like_dom_sf"/>
</dbReference>
<reference evidence="1 2" key="1">
    <citation type="journal article" date="2024" name="Nat. Commun.">
        <title>Phylogenomics reveals the evolutionary origins of lichenization in chlorophyte algae.</title>
        <authorList>
            <person name="Puginier C."/>
            <person name="Libourel C."/>
            <person name="Otte J."/>
            <person name="Skaloud P."/>
            <person name="Haon M."/>
            <person name="Grisel S."/>
            <person name="Petersen M."/>
            <person name="Berrin J.G."/>
            <person name="Delaux P.M."/>
            <person name="Dal Grande F."/>
            <person name="Keller J."/>
        </authorList>
    </citation>
    <scope>NUCLEOTIDE SEQUENCE [LARGE SCALE GENOMIC DNA]</scope>
    <source>
        <strain evidence="1 2">SAG 245.80</strain>
    </source>
</reference>
<dbReference type="Gene3D" id="3.30.200.20">
    <property type="entry name" value="Phosphorylase Kinase, domain 1"/>
    <property type="match status" value="1"/>
</dbReference>
<evidence type="ECO:0000313" key="1">
    <source>
        <dbReference type="EMBL" id="KAK9823031.1"/>
    </source>
</evidence>
<dbReference type="SUPFAM" id="SSF56112">
    <property type="entry name" value="Protein kinase-like (PK-like)"/>
    <property type="match status" value="1"/>
</dbReference>
<accession>A0AAW1QNF7</accession>
<evidence type="ECO:0000313" key="2">
    <source>
        <dbReference type="Proteomes" id="UP001445335"/>
    </source>
</evidence>
<sequence length="116" mass="12702">MEGPSPAVIAVPGGRCLRPGTDQWEAVKVVRFIRGNRLASCEAAEQEAAILRELSDLPYVLTYHGHIISHRACFLFTELLQGQPMSDVFDDLDEAGLALEQRAVAMPDLAIQLLTV</sequence>
<evidence type="ECO:0008006" key="3">
    <source>
        <dbReference type="Google" id="ProtNLM"/>
    </source>
</evidence>
<name>A0AAW1QNF7_9CHLO</name>
<proteinExistence type="predicted"/>
<dbReference type="Proteomes" id="UP001445335">
    <property type="component" value="Unassembled WGS sequence"/>
</dbReference>
<dbReference type="AlphaFoldDB" id="A0AAW1QNF7"/>
<gene>
    <name evidence="1" type="ORF">WJX81_001456</name>
</gene>